<keyword evidence="4" id="KW-0472">Membrane</keyword>
<dbReference type="Pfam" id="PF01734">
    <property type="entry name" value="Patatin"/>
    <property type="match status" value="1"/>
</dbReference>
<dbReference type="Gene3D" id="3.40.1090.10">
    <property type="entry name" value="Cytosolic phospholipase A2 catalytic domain"/>
    <property type="match status" value="2"/>
</dbReference>
<dbReference type="SUPFAM" id="SSF52151">
    <property type="entry name" value="FabD/lysophospholipase-like"/>
    <property type="match status" value="1"/>
</dbReference>
<keyword evidence="4" id="KW-0812">Transmembrane</keyword>
<proteinExistence type="predicted"/>
<feature type="short sequence motif" description="GXGXXG" evidence="2">
    <location>
        <begin position="17"/>
        <end position="22"/>
    </location>
</feature>
<dbReference type="Proteomes" id="UP001652622">
    <property type="component" value="Unplaced"/>
</dbReference>
<dbReference type="CDD" id="cd07220">
    <property type="entry name" value="Pat_PNPLA2"/>
    <property type="match status" value="1"/>
</dbReference>
<dbReference type="PROSITE" id="PS51635">
    <property type="entry name" value="PNPLA"/>
    <property type="match status" value="1"/>
</dbReference>
<feature type="active site" description="Nucleophile" evidence="2">
    <location>
        <position position="50"/>
    </location>
</feature>
<evidence type="ECO:0000259" key="5">
    <source>
        <dbReference type="PROSITE" id="PS51635"/>
    </source>
</evidence>
<feature type="transmembrane region" description="Helical" evidence="4">
    <location>
        <begin position="45"/>
        <end position="66"/>
    </location>
</feature>
<dbReference type="InterPro" id="IPR002641">
    <property type="entry name" value="PNPLA_dom"/>
</dbReference>
<keyword evidence="2" id="KW-0442">Lipid degradation</keyword>
<evidence type="ECO:0000256" key="3">
    <source>
        <dbReference type="SAM" id="MobiDB-lite"/>
    </source>
</evidence>
<evidence type="ECO:0000256" key="4">
    <source>
        <dbReference type="SAM" id="Phobius"/>
    </source>
</evidence>
<dbReference type="InterPro" id="IPR016035">
    <property type="entry name" value="Acyl_Trfase/lysoPLipase"/>
</dbReference>
<name>A0ABM3YVH0_PANGU</name>
<dbReference type="PANTHER" id="PTHR12406:SF22">
    <property type="entry name" value="1-ACYLGLYCEROL-3-PHOSPHATE O-ACYLTRANSFERASE PNPLA3"/>
    <property type="match status" value="1"/>
</dbReference>
<accession>A0ABM3YVH0</accession>
<keyword evidence="4" id="KW-1133">Transmembrane helix</keyword>
<feature type="transmembrane region" description="Helical" evidence="4">
    <location>
        <begin position="12"/>
        <end position="33"/>
    </location>
</feature>
<dbReference type="GeneID" id="117679801"/>
<feature type="compositionally biased region" description="Low complexity" evidence="3">
    <location>
        <begin position="535"/>
        <end position="544"/>
    </location>
</feature>
<reference evidence="7" key="1">
    <citation type="submission" date="2025-08" db="UniProtKB">
        <authorList>
            <consortium name="RefSeq"/>
        </authorList>
    </citation>
    <scope>IDENTIFICATION</scope>
    <source>
        <tissue evidence="7">Blood</tissue>
    </source>
</reference>
<feature type="domain" description="PNPLA" evidence="5">
    <location>
        <begin position="13"/>
        <end position="182"/>
    </location>
</feature>
<feature type="short sequence motif" description="DGA/G" evidence="2">
    <location>
        <begin position="169"/>
        <end position="171"/>
    </location>
</feature>
<dbReference type="RefSeq" id="XP_060540120.1">
    <property type="nucleotide sequence ID" value="XM_060684137.1"/>
</dbReference>
<keyword evidence="1 2" id="KW-0443">Lipid metabolism</keyword>
<keyword evidence="6" id="KW-1185">Reference proteome</keyword>
<gene>
    <name evidence="7" type="primary">LOC117679801</name>
</gene>
<evidence type="ECO:0000313" key="7">
    <source>
        <dbReference type="RefSeq" id="XP_060540120.1"/>
    </source>
</evidence>
<evidence type="ECO:0000256" key="2">
    <source>
        <dbReference type="PROSITE-ProRule" id="PRU01161"/>
    </source>
</evidence>
<protein>
    <submittedName>
        <fullName evidence="7">Patatin-like phospholipase domain-containing protein 2 isoform X1</fullName>
    </submittedName>
</protein>
<sequence>MVELLEGEDGWSVSFAGCGFLGVYHIGVATCLQERVPRLLRDARCIYGASAGALAGAVLIGGGSLAQACADVFGLAKEARKRNLGPLHPSFNVIKIIRDSLCKNLPENSYKSLSGKLSISLTRVSDGENVLISDFNSKEEVVQALLCSSFVPVYCGLIPPSFRGVRYVDGGLSDNLPRYNLKNTITVSPFSGECDICPKGNSANFHEMHVTNTSIQFSLGNMYRLTQALFPPEPQLLAELCKQGYSDALRFLKENGFLQESVSADVALTKQEYLGYSQISGCSDKKNAANKDKKEMQDEKVFIDQLKATSWPLDGTIFEKLPPRLHKALQEACKEKSGLYAQLSKFLPMRLMSYMMLPYTLPVESAFFVAIRTCGGAVVRKQYCRLLLLTASCLQFGSSNFTRLKSSILPRLVQWFPDIPEDVRWMQGQLSQMMGSIYGRAMKELLKTPSKVSEILLRKCQTAPGKPCLHLSYPPPKASQSSPNLEEWLWSLPYCEDLMKEKGAVSNSDISDSVASFFMDTETSGMSTDIDSSSEKSFYSVSED</sequence>
<dbReference type="InterPro" id="IPR033562">
    <property type="entry name" value="PLPL"/>
</dbReference>
<feature type="short sequence motif" description="GXSXG" evidence="2">
    <location>
        <begin position="48"/>
        <end position="52"/>
    </location>
</feature>
<keyword evidence="2" id="KW-0378">Hydrolase</keyword>
<organism evidence="6 7">
    <name type="scientific">Pantherophis guttatus</name>
    <name type="common">Corn snake</name>
    <name type="synonym">Elaphe guttata</name>
    <dbReference type="NCBI Taxonomy" id="94885"/>
    <lineage>
        <taxon>Eukaryota</taxon>
        <taxon>Metazoa</taxon>
        <taxon>Chordata</taxon>
        <taxon>Craniata</taxon>
        <taxon>Vertebrata</taxon>
        <taxon>Euteleostomi</taxon>
        <taxon>Lepidosauria</taxon>
        <taxon>Squamata</taxon>
        <taxon>Bifurcata</taxon>
        <taxon>Unidentata</taxon>
        <taxon>Episquamata</taxon>
        <taxon>Toxicofera</taxon>
        <taxon>Serpentes</taxon>
        <taxon>Colubroidea</taxon>
        <taxon>Colubridae</taxon>
        <taxon>Colubrinae</taxon>
        <taxon>Pantherophis</taxon>
    </lineage>
</organism>
<evidence type="ECO:0000313" key="6">
    <source>
        <dbReference type="Proteomes" id="UP001652622"/>
    </source>
</evidence>
<dbReference type="InterPro" id="IPR033903">
    <property type="entry name" value="PNPLA2"/>
</dbReference>
<dbReference type="PANTHER" id="PTHR12406">
    <property type="entry name" value="CALCIUM-INDEPENDENT PHOSPHOLIPASE A2 IPLA2 -RELATED"/>
    <property type="match status" value="1"/>
</dbReference>
<feature type="active site" description="Proton acceptor" evidence="2">
    <location>
        <position position="169"/>
    </location>
</feature>
<feature type="region of interest" description="Disordered" evidence="3">
    <location>
        <begin position="523"/>
        <end position="544"/>
    </location>
</feature>
<evidence type="ECO:0000256" key="1">
    <source>
        <dbReference type="ARBA" id="ARBA00023098"/>
    </source>
</evidence>